<evidence type="ECO:0000313" key="3">
    <source>
        <dbReference type="Proteomes" id="UP000695000"/>
    </source>
</evidence>
<organism evidence="3 4">
    <name type="scientific">Nicrophorus vespilloides</name>
    <name type="common">Boreal carrion beetle</name>
    <dbReference type="NCBI Taxonomy" id="110193"/>
    <lineage>
        <taxon>Eukaryota</taxon>
        <taxon>Metazoa</taxon>
        <taxon>Ecdysozoa</taxon>
        <taxon>Arthropoda</taxon>
        <taxon>Hexapoda</taxon>
        <taxon>Insecta</taxon>
        <taxon>Pterygota</taxon>
        <taxon>Neoptera</taxon>
        <taxon>Endopterygota</taxon>
        <taxon>Coleoptera</taxon>
        <taxon>Polyphaga</taxon>
        <taxon>Staphyliniformia</taxon>
        <taxon>Silphidae</taxon>
        <taxon>Nicrophorinae</taxon>
        <taxon>Nicrophorus</taxon>
    </lineage>
</organism>
<feature type="region of interest" description="Disordered" evidence="1">
    <location>
        <begin position="325"/>
        <end position="350"/>
    </location>
</feature>
<accession>A0ABM1MQZ3</accession>
<proteinExistence type="predicted"/>
<evidence type="ECO:0000256" key="2">
    <source>
        <dbReference type="SAM" id="Phobius"/>
    </source>
</evidence>
<sequence length="974" mass="109986">MLDRSVLKKIGFKMPTDSITMAVTAGLGFSVLAGIVSGVCYILTYGIPKKRHRKPQTPWHCSVCGHQFRSIDGILEIEKVVTCAKCKKRACKLKCAKREHTEEWICQMCRSDSWFSSLLNALQPSTTKGWYTKKKMNQTTIDEIDEDLMELQKKEREQVRDFIERLLEALLGGDLDSVSVKKLYNDPKYDALFCRYHDDLSSALTDLGSALHISIANKWYLPITGQSPCSAHATLKLLIQKLIEDAAGLPKMPKLPDHPASPDDTGDRTYEDLLATAVVNKVIQNYQEEVPSSAGSISSRASTSSRKNCDKEYFFGERNLEPKRRYDDTSSVSSMDDLRSEPYTSAPKYFDRSPLVSKQHTDVSSTEDDILDDEEFDTRSVRDNNWQENWHLRKRKLNGTSSPAPVPMFVPNSNVDAKVLIGDRVIEDTSDLSDAGSDFGDSVEPSSLNSHLVNSRTLIGGRNPIESIVAKAESISDDGSTDDSDLIKEKEDIVQQFTSLENTREEDIAQIANEVLLNQQNLQEPLETYDSNIEQDSEYTEKYATLPRTIVLPQALPRKAKIIDQSEHVLEYNNCDNVDSGVTSDEDDKHKNAEERFKNTIYERRCSNKSRPQVYGLLENEEFKQVNTPSLPSSTEIPTEALVDVSYVDDVKETPLESPIKPEEQSLFKAVPVIITDETDVESSIEPATPTRSNQLDLSSDSDSIERTYNIPSGQILKKGQATNDFLSFNTNPDVLKHPRDFDENHNTFVDEQINVPFITTNLNHFKLVDEIANETPEQYKEEPISPPADFKNLHPDSNCDNFQPIRRCVSENLLANNSCDISKEEVTQSVEDLSVEIDDLKKNQPVKKLVKSFSEIYPNLKSPGKFNESKPNLLNYEGNENEIEIQEKQEDGTSEIPSVNAMKSLFEKPNLTKPEVYSLTARSIPKKFRQELKKDNCTATAESDTLYKEETTSTEVPFPTAKSKIQYYENLIR</sequence>
<keyword evidence="2" id="KW-0812">Transmembrane</keyword>
<keyword evidence="2" id="KW-0472">Membrane</keyword>
<feature type="transmembrane region" description="Helical" evidence="2">
    <location>
        <begin position="21"/>
        <end position="47"/>
    </location>
</feature>
<evidence type="ECO:0000256" key="1">
    <source>
        <dbReference type="SAM" id="MobiDB-lite"/>
    </source>
</evidence>
<dbReference type="GeneID" id="108562986"/>
<reference evidence="4" key="1">
    <citation type="submission" date="2025-08" db="UniProtKB">
        <authorList>
            <consortium name="RefSeq"/>
        </authorList>
    </citation>
    <scope>IDENTIFICATION</scope>
</reference>
<dbReference type="RefSeq" id="XP_017776993.1">
    <property type="nucleotide sequence ID" value="XM_017921504.1"/>
</dbReference>
<protein>
    <submittedName>
        <fullName evidence="4">Uncharacterized protein LOC108562986 isoform X1</fullName>
    </submittedName>
</protein>
<gene>
    <name evidence="4" type="primary">LOC108562986</name>
</gene>
<feature type="region of interest" description="Disordered" evidence="1">
    <location>
        <begin position="680"/>
        <end position="701"/>
    </location>
</feature>
<keyword evidence="2" id="KW-1133">Transmembrane helix</keyword>
<evidence type="ECO:0000313" key="4">
    <source>
        <dbReference type="RefSeq" id="XP_017776993.1"/>
    </source>
</evidence>
<dbReference type="Proteomes" id="UP000695000">
    <property type="component" value="Unplaced"/>
</dbReference>
<keyword evidence="3" id="KW-1185">Reference proteome</keyword>
<name>A0ABM1MQZ3_NICVS</name>